<feature type="compositionally biased region" description="Low complexity" evidence="9">
    <location>
        <begin position="1603"/>
        <end position="1622"/>
    </location>
</feature>
<dbReference type="InterPro" id="IPR049730">
    <property type="entry name" value="SNF2/RAD54-like_C"/>
</dbReference>
<feature type="coiled-coil region" evidence="8">
    <location>
        <begin position="1174"/>
        <end position="1208"/>
    </location>
</feature>
<dbReference type="GO" id="GO:0000209">
    <property type="term" value="P:protein polyubiquitination"/>
    <property type="evidence" value="ECO:0007669"/>
    <property type="project" value="TreeGrafter"/>
</dbReference>
<dbReference type="InterPro" id="IPR038718">
    <property type="entry name" value="SNF2-like_sf"/>
</dbReference>
<evidence type="ECO:0000256" key="10">
    <source>
        <dbReference type="SAM" id="SignalP"/>
    </source>
</evidence>
<evidence type="ECO:0000256" key="9">
    <source>
        <dbReference type="SAM" id="MobiDB-lite"/>
    </source>
</evidence>
<feature type="signal peptide" evidence="10">
    <location>
        <begin position="1"/>
        <end position="20"/>
    </location>
</feature>
<evidence type="ECO:0000259" key="11">
    <source>
        <dbReference type="PROSITE" id="PS50089"/>
    </source>
</evidence>
<dbReference type="InterPro" id="IPR000330">
    <property type="entry name" value="SNF2_N"/>
</dbReference>
<feature type="chain" id="PRO_5040250483" description="RING-type domain-containing protein" evidence="10">
    <location>
        <begin position="21"/>
        <end position="1747"/>
    </location>
</feature>
<proteinExistence type="predicted"/>
<dbReference type="SMART" id="SM00487">
    <property type="entry name" value="DEXDc"/>
    <property type="match status" value="1"/>
</dbReference>
<dbReference type="InterPro" id="IPR013083">
    <property type="entry name" value="Znf_RING/FYVE/PHD"/>
</dbReference>
<dbReference type="GO" id="GO:0005634">
    <property type="term" value="C:nucleus"/>
    <property type="evidence" value="ECO:0007669"/>
    <property type="project" value="TreeGrafter"/>
</dbReference>
<dbReference type="Pfam" id="PF00271">
    <property type="entry name" value="Helicase_C"/>
    <property type="match status" value="1"/>
</dbReference>
<dbReference type="SMART" id="SM00184">
    <property type="entry name" value="RING"/>
    <property type="match status" value="1"/>
</dbReference>
<evidence type="ECO:0000256" key="8">
    <source>
        <dbReference type="SAM" id="Coils"/>
    </source>
</evidence>
<keyword evidence="10" id="KW-0732">Signal</keyword>
<dbReference type="SUPFAM" id="SSF57850">
    <property type="entry name" value="RING/U-box"/>
    <property type="match status" value="1"/>
</dbReference>
<dbReference type="GO" id="GO:0061630">
    <property type="term" value="F:ubiquitin protein ligase activity"/>
    <property type="evidence" value="ECO:0007669"/>
    <property type="project" value="TreeGrafter"/>
</dbReference>
<keyword evidence="14" id="KW-1185">Reference proteome</keyword>
<accession>A0A9P6V0D0</accession>
<dbReference type="SUPFAM" id="SSF52540">
    <property type="entry name" value="P-loop containing nucleoside triphosphate hydrolases"/>
    <property type="match status" value="2"/>
</dbReference>
<evidence type="ECO:0000256" key="7">
    <source>
        <dbReference type="PROSITE-ProRule" id="PRU00175"/>
    </source>
</evidence>
<feature type="region of interest" description="Disordered" evidence="9">
    <location>
        <begin position="887"/>
        <end position="908"/>
    </location>
</feature>
<evidence type="ECO:0000313" key="14">
    <source>
        <dbReference type="Proteomes" id="UP000738325"/>
    </source>
</evidence>
<keyword evidence="5" id="KW-0862">Zinc</keyword>
<dbReference type="GO" id="GO:0006974">
    <property type="term" value="P:DNA damage response"/>
    <property type="evidence" value="ECO:0007669"/>
    <property type="project" value="TreeGrafter"/>
</dbReference>
<dbReference type="PANTHER" id="PTHR45865:SF1">
    <property type="entry name" value="E3 UBIQUITIN-PROTEIN LIGASE SHPRH"/>
    <property type="match status" value="1"/>
</dbReference>
<feature type="compositionally biased region" description="Low complexity" evidence="9">
    <location>
        <begin position="887"/>
        <end position="897"/>
    </location>
</feature>
<dbReference type="PROSITE" id="PS00518">
    <property type="entry name" value="ZF_RING_1"/>
    <property type="match status" value="1"/>
</dbReference>
<evidence type="ECO:0000313" key="13">
    <source>
        <dbReference type="EMBL" id="KAG0329628.1"/>
    </source>
</evidence>
<name>A0A9P6V0D0_9FUNG</name>
<keyword evidence="8" id="KW-0175">Coiled coil</keyword>
<protein>
    <recommendedName>
        <fullName evidence="15">RING-type domain-containing protein</fullName>
    </recommendedName>
</protein>
<evidence type="ECO:0000256" key="3">
    <source>
        <dbReference type="ARBA" id="ARBA00022771"/>
    </source>
</evidence>
<comment type="caution">
    <text evidence="13">The sequence shown here is derived from an EMBL/GenBank/DDBJ whole genome shotgun (WGS) entry which is preliminary data.</text>
</comment>
<feature type="region of interest" description="Disordered" evidence="9">
    <location>
        <begin position="1271"/>
        <end position="1292"/>
    </location>
</feature>
<dbReference type="Gene3D" id="3.40.50.300">
    <property type="entry name" value="P-loop containing nucleotide triphosphate hydrolases"/>
    <property type="match status" value="1"/>
</dbReference>
<feature type="domain" description="RING-type" evidence="11">
    <location>
        <begin position="1298"/>
        <end position="1336"/>
    </location>
</feature>
<dbReference type="InterPro" id="IPR027417">
    <property type="entry name" value="P-loop_NTPase"/>
</dbReference>
<evidence type="ECO:0000256" key="2">
    <source>
        <dbReference type="ARBA" id="ARBA00022741"/>
    </source>
</evidence>
<evidence type="ECO:0000256" key="5">
    <source>
        <dbReference type="ARBA" id="ARBA00022833"/>
    </source>
</evidence>
<dbReference type="OrthoDB" id="5330228at2759"/>
<evidence type="ECO:0008006" key="15">
    <source>
        <dbReference type="Google" id="ProtNLM"/>
    </source>
</evidence>
<dbReference type="InterPro" id="IPR001650">
    <property type="entry name" value="Helicase_C-like"/>
</dbReference>
<dbReference type="Gene3D" id="3.40.50.10810">
    <property type="entry name" value="Tandem AAA-ATPase domain"/>
    <property type="match status" value="2"/>
</dbReference>
<keyword evidence="4" id="KW-0378">Hydrolase</keyword>
<keyword evidence="1" id="KW-0479">Metal-binding</keyword>
<dbReference type="Proteomes" id="UP000738325">
    <property type="component" value="Unassembled WGS sequence"/>
</dbReference>
<dbReference type="SMART" id="SM00490">
    <property type="entry name" value="HELICc"/>
    <property type="match status" value="1"/>
</dbReference>
<keyword evidence="3 7" id="KW-0863">Zinc-finger</keyword>
<dbReference type="PROSITE" id="PS50089">
    <property type="entry name" value="ZF_RING_2"/>
    <property type="match status" value="1"/>
</dbReference>
<gene>
    <name evidence="13" type="ORF">BGZ99_001235</name>
</gene>
<dbReference type="InterPro" id="IPR052583">
    <property type="entry name" value="ATP-helicase/E3_Ub-Ligase"/>
</dbReference>
<dbReference type="GO" id="GO:0005524">
    <property type="term" value="F:ATP binding"/>
    <property type="evidence" value="ECO:0007669"/>
    <property type="project" value="InterPro"/>
</dbReference>
<dbReference type="Pfam" id="PF26021">
    <property type="entry name" value="Ferritin_C144_05"/>
    <property type="match status" value="1"/>
</dbReference>
<dbReference type="GO" id="GO:0008270">
    <property type="term" value="F:zinc ion binding"/>
    <property type="evidence" value="ECO:0007669"/>
    <property type="project" value="UniProtKB-KW"/>
</dbReference>
<dbReference type="InterPro" id="IPR001841">
    <property type="entry name" value="Znf_RING"/>
</dbReference>
<dbReference type="Pfam" id="PF13920">
    <property type="entry name" value="zf-C3HC4_3"/>
    <property type="match status" value="1"/>
</dbReference>
<feature type="region of interest" description="Disordered" evidence="9">
    <location>
        <begin position="1560"/>
        <end position="1658"/>
    </location>
</feature>
<reference evidence="13" key="1">
    <citation type="journal article" date="2020" name="Fungal Divers.">
        <title>Resolving the Mortierellaceae phylogeny through synthesis of multi-gene phylogenetics and phylogenomics.</title>
        <authorList>
            <person name="Vandepol N."/>
            <person name="Liber J."/>
            <person name="Desiro A."/>
            <person name="Na H."/>
            <person name="Kennedy M."/>
            <person name="Barry K."/>
            <person name="Grigoriev I.V."/>
            <person name="Miller A.N."/>
            <person name="O'Donnell K."/>
            <person name="Stajich J.E."/>
            <person name="Bonito G."/>
        </authorList>
    </citation>
    <scope>NUCLEOTIDE SEQUENCE</scope>
    <source>
        <strain evidence="13">REB-010B</strain>
    </source>
</reference>
<feature type="compositionally biased region" description="Low complexity" evidence="9">
    <location>
        <begin position="1633"/>
        <end position="1649"/>
    </location>
</feature>
<organism evidence="13 14">
    <name type="scientific">Dissophora globulifera</name>
    <dbReference type="NCBI Taxonomy" id="979702"/>
    <lineage>
        <taxon>Eukaryota</taxon>
        <taxon>Fungi</taxon>
        <taxon>Fungi incertae sedis</taxon>
        <taxon>Mucoromycota</taxon>
        <taxon>Mortierellomycotina</taxon>
        <taxon>Mortierellomycetes</taxon>
        <taxon>Mortierellales</taxon>
        <taxon>Mortierellaceae</taxon>
        <taxon>Dissophora</taxon>
    </lineage>
</organism>
<evidence type="ECO:0000256" key="1">
    <source>
        <dbReference type="ARBA" id="ARBA00022723"/>
    </source>
</evidence>
<sequence>MNSLDLSLISSWGLFPQVFAKTCVQCAGADLTGPSLVPDQQQRKASRVRKVVSDAALASAPSSKKRQIEKNRAATIDLTSDHASSIAPTKFDAPAGFDAAKVGRSPAAGLPSDQEWIHVRRLSELLGSVAVLRPCGHSLSDLDAIPVMTVLKGSNIMIVLGEDATIAMKEDVPLDHAWPSSGATLFGTLATAKNAGQVVVLTTLVYYPLKQDENGSGMVHVQFDVFLHRGMISETLSVVEGSRLSATDIEQRQDLVHSIFPPATASASSFTQNAIFDLYMNLTPSPTSADPPAAIQPDELLPQLLPFQRRSVSWLLARESVEVSPETGLVDHKAPTPSERLPFSWEQVTAPNGQDSMRFFINRLTGTICIGAAELVADEPEPRGGILAEEMGLGKTVEMLALILLNRRKTVDKSGGEYDLVKKMSAAHLVNGADRKIVNPEQLVPGPSTVSDFTTDCSSAMPGYDHSTPEHLVPSGATLIITPPSILHQWASEIENHAPTLKVYVYLEEQHKTITAKDLAEYDVVLTTYPVLAKEINYAQDYDRPRRYERQYVPRQSPFVKIHWWRVCLDEAQMIEGTTVSQAAAMTLIIPRVMSWAISGTPIRRHIEDLHSLLRFLSQEPIASNKRLWKFLTAFKFRSTFIASYRRILHRYAKRDVVDELRISKQHRLLYGVSFTDIERANYLEVWEECLAECEESMKEWVIDEGQGKTGKARTRINGRAQKRNAIEVGDEDAGKKRQAVDGDKLQAWLVRLRQTCCHPQISTWSKESLGTAGTGGGRKNVRTIDAVLDIMLQRTFNLLNAKEKALLLCKIKRAILSAASNVSDRGVSEAIALFEEVEAQIHDHVQLWRARVEDAISAKREKLLSFKGKDKVTTAVDDGDIGDHVSSLGSSRGVSHSSKEPKDSSVSIHPSVRFRDWQEQHHKILFFMASTYSEFGLVEKEAEYYSRATSIREEMLAAPQEKFNKVLGLVLACMGDVSLDKSQASIPSPRAMVASGGNGSGAMLSNLITQFKYLVDLMNNQRPILEEWRSRLLDILTESLSDDYSEDQSRNAGGHGLQDTLDRQNMAEAYLHHYGRLLYFRKDLLIGAPSVITSYVQKAKDYKDHARMVDEREKRARRLLGASYMEEETTIDQELEQKIYSLIKPDLAFTFKTVRVMMDTLATARDSASADDKGRAASEAKKLKSLMDEQERQIDILEKELERLRLLASARSLYYHQLQGISDTVIAIDSKNPQEDLIKCMDEEIVLVGEISNLTSKQRYLQHIAESMAKESNDGANDKSDGSSHDDSHDDNQERLCLICSDSYHYGLMTECGHIFCETCLTEWTKTHATCPSCKSHVAKSQLKSVSMAHSSSFKTKSAQNPSSMAMDGVDQALDLTQFHAALSSSTTSVASAASTSDALLQVPAQIQQVKIQTGYGSKIDNIVRHIRFLIQEDPTVKCLVFSQWSNLLHLMTDSLTINQIGFVRLDGASNKSAVHEFKTNKAKSVFMLHAKSQSAGLTLLQATHVFICEPLVNPALQAQAVSRVHRIGQTKETFVHYYLLKDTVEVPCFELFERNSATATGSSHPSGHHPTRDNGAEAPTTKKGSMIASKKRPLSDSSQAGNGNLDGSLDNGSGDSWNDSTANGGSGEAPSTLDSATVTTASASADSQRNSHHGEQVKEDDLRYCFSAQKRMAESLARIMAEATLENVNKDNGIDKNTRSDKSDIDGDVLMNSEVYEPTFGDPDAFLEGNTGQLFVDEDGAMTFA</sequence>
<keyword evidence="6" id="KW-0067">ATP-binding</keyword>
<dbReference type="EMBL" id="JAAAIP010000013">
    <property type="protein sequence ID" value="KAG0329628.1"/>
    <property type="molecule type" value="Genomic_DNA"/>
</dbReference>
<evidence type="ECO:0000259" key="12">
    <source>
        <dbReference type="PROSITE" id="PS51192"/>
    </source>
</evidence>
<dbReference type="InterPro" id="IPR014001">
    <property type="entry name" value="Helicase_ATP-bd"/>
</dbReference>
<dbReference type="PROSITE" id="PS51192">
    <property type="entry name" value="HELICASE_ATP_BIND_1"/>
    <property type="match status" value="1"/>
</dbReference>
<dbReference type="InterPro" id="IPR059033">
    <property type="entry name" value="C144_05_dom"/>
</dbReference>
<evidence type="ECO:0000256" key="6">
    <source>
        <dbReference type="ARBA" id="ARBA00022840"/>
    </source>
</evidence>
<dbReference type="GO" id="GO:0016787">
    <property type="term" value="F:hydrolase activity"/>
    <property type="evidence" value="ECO:0007669"/>
    <property type="project" value="UniProtKB-KW"/>
</dbReference>
<evidence type="ECO:0000256" key="4">
    <source>
        <dbReference type="ARBA" id="ARBA00022801"/>
    </source>
</evidence>
<dbReference type="CDD" id="cd18070">
    <property type="entry name" value="DEXQc_SHPRH"/>
    <property type="match status" value="1"/>
</dbReference>
<dbReference type="Gene3D" id="3.30.40.10">
    <property type="entry name" value="Zinc/RING finger domain, C3HC4 (zinc finger)"/>
    <property type="match status" value="1"/>
</dbReference>
<dbReference type="Pfam" id="PF00176">
    <property type="entry name" value="SNF2-rel_dom"/>
    <property type="match status" value="1"/>
</dbReference>
<feature type="domain" description="Helicase ATP-binding" evidence="12">
    <location>
        <begin position="376"/>
        <end position="620"/>
    </location>
</feature>
<dbReference type="PANTHER" id="PTHR45865">
    <property type="entry name" value="E3 UBIQUITIN-PROTEIN LIGASE SHPRH FAMILY MEMBER"/>
    <property type="match status" value="1"/>
</dbReference>
<dbReference type="CDD" id="cd18793">
    <property type="entry name" value="SF2_C_SNF"/>
    <property type="match status" value="1"/>
</dbReference>
<keyword evidence="2" id="KW-0547">Nucleotide-binding</keyword>
<dbReference type="InterPro" id="IPR017907">
    <property type="entry name" value="Znf_RING_CS"/>
</dbReference>